<dbReference type="PANTHER" id="PTHR45766">
    <property type="entry name" value="DNA ANNEALING HELICASE AND ENDONUCLEASE ZRANB3 FAMILY MEMBER"/>
    <property type="match status" value="1"/>
</dbReference>
<reference evidence="4" key="1">
    <citation type="journal article" date="2020" name="mSystems">
        <title>Genome- and Community-Level Interaction Insights into Carbon Utilization and Element Cycling Functions of Hydrothermarchaeota in Hydrothermal Sediment.</title>
        <authorList>
            <person name="Zhou Z."/>
            <person name="Liu Y."/>
            <person name="Xu W."/>
            <person name="Pan J."/>
            <person name="Luo Z.H."/>
            <person name="Li M."/>
        </authorList>
    </citation>
    <scope>NUCLEOTIDE SEQUENCE [LARGE SCALE GENOMIC DNA]</scope>
    <source>
        <strain evidence="4">SpSt-1182</strain>
    </source>
</reference>
<dbReference type="InterPro" id="IPR014001">
    <property type="entry name" value="Helicase_ATP-bd"/>
</dbReference>
<dbReference type="SUPFAM" id="SSF52540">
    <property type="entry name" value="P-loop containing nucleoside triphosphate hydrolases"/>
    <property type="match status" value="2"/>
</dbReference>
<keyword evidence="4" id="KW-0347">Helicase</keyword>
<keyword evidence="4" id="KW-0547">Nucleotide-binding</keyword>
<dbReference type="InterPro" id="IPR001650">
    <property type="entry name" value="Helicase_C-like"/>
</dbReference>
<protein>
    <submittedName>
        <fullName evidence="4">Helicase</fullName>
    </submittedName>
</protein>
<dbReference type="CDD" id="cd18793">
    <property type="entry name" value="SF2_C_SNF"/>
    <property type="match status" value="1"/>
</dbReference>
<comment type="caution">
    <text evidence="4">The sequence shown here is derived from an EMBL/GenBank/DDBJ whole genome shotgun (WGS) entry which is preliminary data.</text>
</comment>
<keyword evidence="4" id="KW-0067">ATP-binding</keyword>
<feature type="domain" description="Helicase C-terminal" evidence="3">
    <location>
        <begin position="499"/>
        <end position="660"/>
    </location>
</feature>
<dbReference type="PANTHER" id="PTHR45766:SF6">
    <property type="entry name" value="SWI_SNF-RELATED MATRIX-ASSOCIATED ACTIN-DEPENDENT REGULATOR OF CHROMATIN SUBFAMILY A-LIKE PROTEIN 1"/>
    <property type="match status" value="1"/>
</dbReference>
<evidence type="ECO:0000256" key="1">
    <source>
        <dbReference type="ARBA" id="ARBA00022801"/>
    </source>
</evidence>
<name>A0A7V0T5X9_UNCW3</name>
<organism evidence="4">
    <name type="scientific">candidate division WOR-3 bacterium</name>
    <dbReference type="NCBI Taxonomy" id="2052148"/>
    <lineage>
        <taxon>Bacteria</taxon>
        <taxon>Bacteria division WOR-3</taxon>
    </lineage>
</organism>
<sequence length="913" mass="105251">MRWFDALWQEAEDFDTALMTELTESWAARPVSPYDIYMKTLYELVRERIDDGGDQEMLWDDDIIRDLADFQVKAVNHAIRMMKDYGGAFVADVVGLGKSYVGAAICKHFVRTRGARPLIICPASLVEMWQAYSSKYELNAQMVSMGFLKESEDGNPDFLTGHAIYRNCDLLLMDESHNLRHSDTQRYRVVQAFLASGKPCCFLTATPRNQSAWDVYHQIKLFHQDDKTDLPVDPPDLNKYFKLIDKNERKLPELLYHLQVRRLRRHVLRWYGYAGDTDRPLREMSEEEARPYLDEANRAYVLVGDRKQFFPLRRLATIEYSIEDTYQGLYHQLRGYLGSYHRSQIAEPRKGELTFARYGLWHYVKKAKQQREPYAGLHRAGVNLRGLIRVLLFKRLESSVEAFRRTVRKVLTVQERFLAGLEEGIIPAGERAQEILYEPNSEEEQGLVEALRAVSGRYRAEDFDVERLKRHIRHDVTLLRQILELVEPITPDKDAKLLTLKHRLAETPLAGGKRLIFTQYADTADYLFQNLNPGGKDRDIEVIYSGDKSKLKVVGRFAPKANPEYALKLGESEITTLIATDVLAEGLNLQDCNMVINYDLHWNPVRLIQRFGRIDRIGTEHEEVFGFNFLPETGLERNLGLRDKLKRRIQEIHDTIGEDAKVLEDTERLNREAMYAIYEQKSAGQLDLFGDAGGEAVDLAEAEEFLRQLQRENPTEFERIAGLRDGIRSVKQAAEGGLFVHCAAGDYQQLFLVDEKGKQLSRDMPSVLAAIRSDSRLAPTALPPGYNKAVMRVKEEFDAEVRNRQAERKYVTSLTHGQRYALRELRMLYEQEEDEGIRDQITRLEKALRGPVTTAVKRLLNRTRVNAMTGRVLLKELTDIYYQHGMKDWAERAAADEKVEASPRVVCSEKLSR</sequence>
<dbReference type="SMART" id="SM00490">
    <property type="entry name" value="HELICc"/>
    <property type="match status" value="1"/>
</dbReference>
<proteinExistence type="predicted"/>
<evidence type="ECO:0000259" key="2">
    <source>
        <dbReference type="PROSITE" id="PS51192"/>
    </source>
</evidence>
<dbReference type="Gene3D" id="3.40.50.300">
    <property type="entry name" value="P-loop containing nucleotide triphosphate hydrolases"/>
    <property type="match status" value="1"/>
</dbReference>
<dbReference type="InterPro" id="IPR027417">
    <property type="entry name" value="P-loop_NTPase"/>
</dbReference>
<feature type="domain" description="Helicase ATP-binding" evidence="2">
    <location>
        <begin position="79"/>
        <end position="225"/>
    </location>
</feature>
<dbReference type="SMART" id="SM00487">
    <property type="entry name" value="DEXDc"/>
    <property type="match status" value="1"/>
</dbReference>
<dbReference type="Pfam" id="PF00271">
    <property type="entry name" value="Helicase_C"/>
    <property type="match status" value="1"/>
</dbReference>
<accession>A0A7V0T5X9</accession>
<dbReference type="AlphaFoldDB" id="A0A7V0T5X9"/>
<dbReference type="PROSITE" id="PS51192">
    <property type="entry name" value="HELICASE_ATP_BIND_1"/>
    <property type="match status" value="1"/>
</dbReference>
<dbReference type="Proteomes" id="UP000885672">
    <property type="component" value="Unassembled WGS sequence"/>
</dbReference>
<dbReference type="InterPro" id="IPR049730">
    <property type="entry name" value="SNF2/RAD54-like_C"/>
</dbReference>
<dbReference type="InterPro" id="IPR038718">
    <property type="entry name" value="SNF2-like_sf"/>
</dbReference>
<dbReference type="Gene3D" id="3.40.50.10810">
    <property type="entry name" value="Tandem AAA-ATPase domain"/>
    <property type="match status" value="1"/>
</dbReference>
<dbReference type="EMBL" id="DSBX01000178">
    <property type="protein sequence ID" value="HDQ99551.1"/>
    <property type="molecule type" value="Genomic_DNA"/>
</dbReference>
<evidence type="ECO:0000313" key="4">
    <source>
        <dbReference type="EMBL" id="HDQ99551.1"/>
    </source>
</evidence>
<dbReference type="GO" id="GO:0004386">
    <property type="term" value="F:helicase activity"/>
    <property type="evidence" value="ECO:0007669"/>
    <property type="project" value="UniProtKB-KW"/>
</dbReference>
<gene>
    <name evidence="4" type="ORF">ENN51_04610</name>
</gene>
<dbReference type="PROSITE" id="PS51194">
    <property type="entry name" value="HELICASE_CTER"/>
    <property type="match status" value="1"/>
</dbReference>
<keyword evidence="1" id="KW-0378">Hydrolase</keyword>
<evidence type="ECO:0000259" key="3">
    <source>
        <dbReference type="PROSITE" id="PS51194"/>
    </source>
</evidence>
<dbReference type="GO" id="GO:0016787">
    <property type="term" value="F:hydrolase activity"/>
    <property type="evidence" value="ECO:0007669"/>
    <property type="project" value="UniProtKB-KW"/>
</dbReference>